<name>A0A653DKD6_CALMS</name>
<dbReference type="GO" id="GO:0000139">
    <property type="term" value="C:Golgi membrane"/>
    <property type="evidence" value="ECO:0007669"/>
    <property type="project" value="GOC"/>
</dbReference>
<dbReference type="Proteomes" id="UP000410492">
    <property type="component" value="Unassembled WGS sequence"/>
</dbReference>
<evidence type="ECO:0000313" key="10">
    <source>
        <dbReference type="Proteomes" id="UP000410492"/>
    </source>
</evidence>
<dbReference type="PRINTS" id="PR00405">
    <property type="entry name" value="REVINTRACTNG"/>
</dbReference>
<keyword evidence="3 5" id="KW-0863">Zinc-finger</keyword>
<dbReference type="Gene3D" id="1.10.220.150">
    <property type="entry name" value="Arf GTPase activating protein"/>
    <property type="match status" value="1"/>
</dbReference>
<dbReference type="PROSITE" id="PS50115">
    <property type="entry name" value="ARFGAP"/>
    <property type="match status" value="1"/>
</dbReference>
<evidence type="ECO:0000256" key="5">
    <source>
        <dbReference type="PROSITE-ProRule" id="PRU00288"/>
    </source>
</evidence>
<keyword evidence="2" id="KW-0479">Metal-binding</keyword>
<dbReference type="GO" id="GO:0005096">
    <property type="term" value="F:GTPase activator activity"/>
    <property type="evidence" value="ECO:0007669"/>
    <property type="project" value="UniProtKB-KW"/>
</dbReference>
<dbReference type="InterPro" id="IPR001164">
    <property type="entry name" value="ArfGAP_dom"/>
</dbReference>
<proteinExistence type="predicted"/>
<dbReference type="OrthoDB" id="983479at2759"/>
<evidence type="ECO:0000313" key="9">
    <source>
        <dbReference type="EMBL" id="VEN60690.1"/>
    </source>
</evidence>
<keyword evidence="4" id="KW-0862">Zinc</keyword>
<feature type="non-terminal residue" evidence="9">
    <location>
        <position position="1"/>
    </location>
</feature>
<dbReference type="PANTHER" id="PTHR45686:SF4">
    <property type="entry name" value="ADP-RIBOSYLATION FACTOR GTPASE ACTIVATING PROTEIN 3, ISOFORM H"/>
    <property type="match status" value="1"/>
</dbReference>
<protein>
    <recommendedName>
        <fullName evidence="8">Arf-GAP domain-containing protein</fullName>
    </recommendedName>
</protein>
<dbReference type="GO" id="GO:0048205">
    <property type="term" value="P:COPI coating of Golgi vesicle"/>
    <property type="evidence" value="ECO:0007669"/>
    <property type="project" value="TreeGrafter"/>
</dbReference>
<evidence type="ECO:0000256" key="3">
    <source>
        <dbReference type="ARBA" id="ARBA00022771"/>
    </source>
</evidence>
<dbReference type="PANTHER" id="PTHR45686">
    <property type="entry name" value="ADP-RIBOSYLATION FACTOR GTPASE ACTIVATING PROTEIN 3, ISOFORM H-RELATED"/>
    <property type="match status" value="1"/>
</dbReference>
<dbReference type="InterPro" id="IPR037278">
    <property type="entry name" value="ARFGAP/RecO"/>
</dbReference>
<keyword evidence="6" id="KW-0175">Coiled coil</keyword>
<evidence type="ECO:0000256" key="1">
    <source>
        <dbReference type="ARBA" id="ARBA00022468"/>
    </source>
</evidence>
<dbReference type="EMBL" id="CAACVG010012689">
    <property type="protein sequence ID" value="VEN60690.1"/>
    <property type="molecule type" value="Genomic_DNA"/>
</dbReference>
<dbReference type="SUPFAM" id="SSF57863">
    <property type="entry name" value="ArfGap/RecO-like zinc finger"/>
    <property type="match status" value="1"/>
</dbReference>
<feature type="region of interest" description="Disordered" evidence="7">
    <location>
        <begin position="326"/>
        <end position="347"/>
    </location>
</feature>
<keyword evidence="10" id="KW-1185">Reference proteome</keyword>
<dbReference type="InterPro" id="IPR038508">
    <property type="entry name" value="ArfGAP_dom_sf"/>
</dbReference>
<evidence type="ECO:0000256" key="2">
    <source>
        <dbReference type="ARBA" id="ARBA00022723"/>
    </source>
</evidence>
<keyword evidence="1" id="KW-0343">GTPase activation</keyword>
<feature type="domain" description="Arf-GAP" evidence="8">
    <location>
        <begin position="57"/>
        <end position="176"/>
    </location>
</feature>
<dbReference type="AlphaFoldDB" id="A0A653DKD6"/>
<feature type="coiled-coil region" evidence="6">
    <location>
        <begin position="274"/>
        <end position="301"/>
    </location>
</feature>
<dbReference type="FunFam" id="1.10.220.150:FF:000004">
    <property type="entry name" value="Putative ADP-ribosylation factor GTPase-activating protein 2"/>
    <property type="match status" value="1"/>
</dbReference>
<reference evidence="9 10" key="1">
    <citation type="submission" date="2019-01" db="EMBL/GenBank/DDBJ databases">
        <authorList>
            <person name="Sayadi A."/>
        </authorList>
    </citation>
    <scope>NUCLEOTIDE SEQUENCE [LARGE SCALE GENOMIC DNA]</scope>
</reference>
<evidence type="ECO:0000256" key="6">
    <source>
        <dbReference type="SAM" id="Coils"/>
    </source>
</evidence>
<dbReference type="SMART" id="SM00105">
    <property type="entry name" value="ArfGap"/>
    <property type="match status" value="1"/>
</dbReference>
<gene>
    <name evidence="9" type="ORF">CALMAC_LOCUS18298</name>
</gene>
<sequence>TLELHVTSRSDVWHKNIRVKSTCTSKKKNSNTISNVFYRHIPKSAKMENQPSKEDIESVFNSLRSIPGNKVCFDCNAKNPTWSSVTYGIFICIDCSAIHRSLGVHLTFVRSTQLDTNWTWLQLRQMQLGGNSNAMQFFSQHNCSTMDVQKKYNSRAAQLYKDKLNQAALASLKSNPQLHITASSHDHHDKSNAKATMDIFSEHEQLASKEVPIEEDFTPKITKKQMVNLEDGPKVDCLNSDLNTSGAVKTSNLMARKQPAKKGLGGVKKSGLGATKVKANFAELEREAELAEENRLVAAEESLKAVARSAQERSEQEAAVKLAYKDISDQQHKQEERLRKQDPKKADQFERLGMGVMSKSGISHSALSDMQTIEQENLPTTPSTLSSLGKLRLTDTESFFDDHGFGSGSFHSGGGFGSFGGSNGGGGGSSKLDAYLSEAKSNKDSWCIIDDPPEKPKSKSTERPVRTIIESSSSSSDEARKKFGNAKAISSDQYFGDKTDDYETKANLNRFQGSSSISSAEFFGNDREVQPTSSLTNYDIEDVKESVRQGVTKVAGKLGSLANGLMSSIQDRYGY</sequence>
<evidence type="ECO:0000256" key="4">
    <source>
        <dbReference type="ARBA" id="ARBA00022833"/>
    </source>
</evidence>
<organism evidence="9 10">
    <name type="scientific">Callosobruchus maculatus</name>
    <name type="common">Southern cowpea weevil</name>
    <name type="synonym">Pulse bruchid</name>
    <dbReference type="NCBI Taxonomy" id="64391"/>
    <lineage>
        <taxon>Eukaryota</taxon>
        <taxon>Metazoa</taxon>
        <taxon>Ecdysozoa</taxon>
        <taxon>Arthropoda</taxon>
        <taxon>Hexapoda</taxon>
        <taxon>Insecta</taxon>
        <taxon>Pterygota</taxon>
        <taxon>Neoptera</taxon>
        <taxon>Endopterygota</taxon>
        <taxon>Coleoptera</taxon>
        <taxon>Polyphaga</taxon>
        <taxon>Cucujiformia</taxon>
        <taxon>Chrysomeloidea</taxon>
        <taxon>Chrysomelidae</taxon>
        <taxon>Bruchinae</taxon>
        <taxon>Bruchini</taxon>
        <taxon>Callosobruchus</taxon>
    </lineage>
</organism>
<dbReference type="Pfam" id="PF01412">
    <property type="entry name" value="ArfGap"/>
    <property type="match status" value="1"/>
</dbReference>
<dbReference type="GO" id="GO:0008270">
    <property type="term" value="F:zinc ion binding"/>
    <property type="evidence" value="ECO:0007669"/>
    <property type="project" value="UniProtKB-KW"/>
</dbReference>
<feature type="compositionally biased region" description="Basic and acidic residues" evidence="7">
    <location>
        <begin position="452"/>
        <end position="465"/>
    </location>
</feature>
<dbReference type="CDD" id="cd08959">
    <property type="entry name" value="ArfGap_ArfGap1_like"/>
    <property type="match status" value="1"/>
</dbReference>
<evidence type="ECO:0000256" key="7">
    <source>
        <dbReference type="SAM" id="MobiDB-lite"/>
    </source>
</evidence>
<evidence type="ECO:0000259" key="8">
    <source>
        <dbReference type="PROSITE" id="PS50115"/>
    </source>
</evidence>
<feature type="region of interest" description="Disordered" evidence="7">
    <location>
        <begin position="445"/>
        <end position="479"/>
    </location>
</feature>
<accession>A0A653DKD6</accession>